<protein>
    <submittedName>
        <fullName evidence="2">CDP-glycerol glycerophosphotransferase family protein</fullName>
    </submittedName>
</protein>
<feature type="domain" description="Glycosyltransferase 2-like" evidence="1">
    <location>
        <begin position="25"/>
        <end position="127"/>
    </location>
</feature>
<dbReference type="AlphaFoldDB" id="A0A939E0G9"/>
<dbReference type="PANTHER" id="PTHR43685">
    <property type="entry name" value="GLYCOSYLTRANSFERASE"/>
    <property type="match status" value="1"/>
</dbReference>
<dbReference type="InterPro" id="IPR029044">
    <property type="entry name" value="Nucleotide-diphossugar_trans"/>
</dbReference>
<dbReference type="Gene3D" id="3.90.550.10">
    <property type="entry name" value="Spore Coat Polysaccharide Biosynthesis Protein SpsA, Chain A"/>
    <property type="match status" value="1"/>
</dbReference>
<organism evidence="2 3">
    <name type="scientific">Corynebacterium mendelii</name>
    <dbReference type="NCBI Taxonomy" id="2765362"/>
    <lineage>
        <taxon>Bacteria</taxon>
        <taxon>Bacillati</taxon>
        <taxon>Actinomycetota</taxon>
        <taxon>Actinomycetes</taxon>
        <taxon>Mycobacteriales</taxon>
        <taxon>Corynebacteriaceae</taxon>
        <taxon>Corynebacterium</taxon>
    </lineage>
</organism>
<dbReference type="CDD" id="cd00761">
    <property type="entry name" value="Glyco_tranf_GTA_type"/>
    <property type="match status" value="1"/>
</dbReference>
<dbReference type="InterPro" id="IPR001173">
    <property type="entry name" value="Glyco_trans_2-like"/>
</dbReference>
<dbReference type="Gene3D" id="3.40.50.12580">
    <property type="match status" value="1"/>
</dbReference>
<dbReference type="Pfam" id="PF04464">
    <property type="entry name" value="Glyphos_transf"/>
    <property type="match status" value="1"/>
</dbReference>
<evidence type="ECO:0000313" key="3">
    <source>
        <dbReference type="Proteomes" id="UP000664332"/>
    </source>
</evidence>
<proteinExistence type="predicted"/>
<accession>A0A939E0G9</accession>
<evidence type="ECO:0000313" key="2">
    <source>
        <dbReference type="EMBL" id="MBN9643593.1"/>
    </source>
</evidence>
<sequence length="914" mass="104490">MKSKGKTTLKALRKKLNFDEKPLISIVTAAYNSSQYLEDYFYSLSIQTYGRANFEILFVDDGSDDDTVKVATELLKKYRLKGEVLVADHCGPGAARNRGLSRAKGDWITFIDSDDFVASDYFQRVMKVGSLMGDARPEIVASRLVSFYEDTGKLKADHPMDWHFSNGDCVVDLDQNPHCFHMSGGTIFVRGGLVRSSNIRFDERINPSFEDANFIARVLLNSSKPKIGFVRSAIYYYRRRKDSVISRTWATPQRYDEILRYGMLDLIDEALVNKGAIPGWIAGPILYDIGWCLRANDRLLSPTDWLTDEQRFKFCNLVGQIVRAIGPSTLWSLYLPSFDGRLRAALAATFLDELSEPEEIVPLGTVTGTKVRRFSYRFTGPLPTEKVYVNGQLYEPPYTGIRDHNFYKFIGFRERILYVDIPGRVNVKVNNSFLPPRDNKKSRFVHFLSKPKVKVLKTLDAKRDRLTSEVPGALPELLKQVAALTGNQNRRYVLKLAWYAGVPGRRRFKKKLFQASLKNDPPMSEKPGGQIDTLDNPVLDGCWLLYDSFLRADDNAEHLFRFLFRNHPEVRPYYVLSSESADWERLAMEGLPVIAYGSEQFHRAVRGARVIISSHADRDKLYPSDRISPKSYKAPFVFLQHGVSSHDMSKWFNQKNLGLLIAATNGEYRSFVDRNSPYKFTSFDTAFTGFPRFDRLLELSSRERAEKKLVVVMPTWRVALAEEMDECDTASERFNLFRNSEYGRSWISVLEDPALRSGLQEAGYKLVYLVHPSLAARINLRDYFDGIEVIDMAEVSIQDYLADAAALVTDESSIAFDAAYCGASIFYFHDENDRSLYSGQHTYRPGYFNYLENGFGPVLFTLDQLREDLLAGAKTRFVRTDKYEARVSCEFGSRDTRNCERTYNAILKRLEVLE</sequence>
<dbReference type="InterPro" id="IPR007554">
    <property type="entry name" value="Glycerophosphate_synth"/>
</dbReference>
<comment type="caution">
    <text evidence="2">The sequence shown here is derived from an EMBL/GenBank/DDBJ whole genome shotgun (WGS) entry which is preliminary data.</text>
</comment>
<dbReference type="InterPro" id="IPR043148">
    <property type="entry name" value="TagF_C"/>
</dbReference>
<dbReference type="SUPFAM" id="SSF53448">
    <property type="entry name" value="Nucleotide-diphospho-sugar transferases"/>
    <property type="match status" value="1"/>
</dbReference>
<gene>
    <name evidence="2" type="ORF">JZY06_02970</name>
</gene>
<keyword evidence="3" id="KW-1185">Reference proteome</keyword>
<reference evidence="2" key="1">
    <citation type="submission" date="2021-03" db="EMBL/GenBank/DDBJ databases">
        <authorList>
            <person name="Sun Q."/>
        </authorList>
    </citation>
    <scope>NUCLEOTIDE SEQUENCE</scope>
    <source>
        <strain evidence="2">CCM 8862</strain>
    </source>
</reference>
<dbReference type="GO" id="GO:0047355">
    <property type="term" value="F:CDP-glycerol glycerophosphotransferase activity"/>
    <property type="evidence" value="ECO:0007669"/>
    <property type="project" value="InterPro"/>
</dbReference>
<dbReference type="Proteomes" id="UP000664332">
    <property type="component" value="Unassembled WGS sequence"/>
</dbReference>
<dbReference type="RefSeq" id="WP_207118337.1">
    <property type="nucleotide sequence ID" value="NZ_JAFLEQ010000004.1"/>
</dbReference>
<dbReference type="GO" id="GO:0016020">
    <property type="term" value="C:membrane"/>
    <property type="evidence" value="ECO:0007669"/>
    <property type="project" value="InterPro"/>
</dbReference>
<dbReference type="InterPro" id="IPR050834">
    <property type="entry name" value="Glycosyltransf_2"/>
</dbReference>
<evidence type="ECO:0000259" key="1">
    <source>
        <dbReference type="Pfam" id="PF00535"/>
    </source>
</evidence>
<dbReference type="Pfam" id="PF00535">
    <property type="entry name" value="Glycos_transf_2"/>
    <property type="match status" value="1"/>
</dbReference>
<dbReference type="PANTHER" id="PTHR43685:SF2">
    <property type="entry name" value="GLYCOSYLTRANSFERASE 2-LIKE DOMAIN-CONTAINING PROTEIN"/>
    <property type="match status" value="1"/>
</dbReference>
<name>A0A939E0G9_9CORY</name>
<dbReference type="EMBL" id="JAFLEQ010000004">
    <property type="protein sequence ID" value="MBN9643593.1"/>
    <property type="molecule type" value="Genomic_DNA"/>
</dbReference>